<feature type="compositionally biased region" description="Low complexity" evidence="1">
    <location>
        <begin position="851"/>
        <end position="863"/>
    </location>
</feature>
<evidence type="ECO:0000313" key="4">
    <source>
        <dbReference type="Proteomes" id="UP000267145"/>
    </source>
</evidence>
<dbReference type="RefSeq" id="XP_028490504.1">
    <property type="nucleotide sequence ID" value="XM_028638042.1"/>
</dbReference>
<reference evidence="3 4" key="1">
    <citation type="submission" date="2018-10" db="EMBL/GenBank/DDBJ databases">
        <title>Genome sequence of Verticillium nonalfalfae VnAa140.</title>
        <authorList>
            <person name="Stajich J.E."/>
            <person name="Kasson M.T."/>
        </authorList>
    </citation>
    <scope>NUCLEOTIDE SEQUENCE [LARGE SCALE GENOMIC DNA]</scope>
    <source>
        <strain evidence="3 4">VnAa140</strain>
    </source>
</reference>
<organism evidence="3 4">
    <name type="scientific">Verticillium nonalfalfae</name>
    <dbReference type="NCBI Taxonomy" id="1051616"/>
    <lineage>
        <taxon>Eukaryota</taxon>
        <taxon>Fungi</taxon>
        <taxon>Dikarya</taxon>
        <taxon>Ascomycota</taxon>
        <taxon>Pezizomycotina</taxon>
        <taxon>Sordariomycetes</taxon>
        <taxon>Hypocreomycetidae</taxon>
        <taxon>Glomerellales</taxon>
        <taxon>Plectosphaerellaceae</taxon>
        <taxon>Verticillium</taxon>
    </lineage>
</organism>
<accession>A0A3M9XXJ6</accession>
<name>A0A3M9XXJ6_9PEZI</name>
<protein>
    <recommendedName>
        <fullName evidence="2">NB-ARC domain-containing protein</fullName>
    </recommendedName>
</protein>
<dbReference type="GeneID" id="39607545"/>
<dbReference type="EMBL" id="RBVV01000213">
    <property type="protein sequence ID" value="RNJ52346.1"/>
    <property type="molecule type" value="Genomic_DNA"/>
</dbReference>
<comment type="caution">
    <text evidence="3">The sequence shown here is derived from an EMBL/GenBank/DDBJ whole genome shotgun (WGS) entry which is preliminary data.</text>
</comment>
<dbReference type="SUPFAM" id="SSF53474">
    <property type="entry name" value="alpha/beta-Hydrolases"/>
    <property type="match status" value="1"/>
</dbReference>
<feature type="compositionally biased region" description="Polar residues" evidence="1">
    <location>
        <begin position="1231"/>
        <end position="1243"/>
    </location>
</feature>
<feature type="compositionally biased region" description="Polar residues" evidence="1">
    <location>
        <begin position="1163"/>
        <end position="1173"/>
    </location>
</feature>
<evidence type="ECO:0000313" key="3">
    <source>
        <dbReference type="EMBL" id="RNJ52346.1"/>
    </source>
</evidence>
<dbReference type="PANTHER" id="PTHR48187:SF2">
    <property type="entry name" value="LD21810P"/>
    <property type="match status" value="1"/>
</dbReference>
<dbReference type="SUPFAM" id="SSF52540">
    <property type="entry name" value="P-loop containing nucleoside triphosphate hydrolases"/>
    <property type="match status" value="1"/>
</dbReference>
<feature type="compositionally biased region" description="Low complexity" evidence="1">
    <location>
        <begin position="1068"/>
        <end position="1091"/>
    </location>
</feature>
<gene>
    <name evidence="3" type="ORF">D7B24_003856</name>
</gene>
<dbReference type="Gene3D" id="3.40.50.1820">
    <property type="entry name" value="alpha/beta hydrolase"/>
    <property type="match status" value="1"/>
</dbReference>
<dbReference type="Proteomes" id="UP000267145">
    <property type="component" value="Unassembled WGS sequence"/>
</dbReference>
<dbReference type="InterPro" id="IPR002182">
    <property type="entry name" value="NB-ARC"/>
</dbReference>
<keyword evidence="4" id="KW-1185">Reference proteome</keyword>
<proteinExistence type="predicted"/>
<sequence length="1391" mass="153959">MVDREEIPRDGITCVYAHPDAQADIVFLHGLNGNPTRTWTAKDSAVYWPVDLLPNTLGPDAPVDVLVYGYNADTASTSERSASDNYIYEHAQTLVTDLTSYRGTRGTATRPIIWVAHSLGGILLKRALNYSNDLKDRHHEASRSVFVSTFAIIFLGTPHKGSGLATWGSILQNMARATMPRRLFDSEPILIKTLKKNNQTLRDINVHFLDIYQRFKIQMAHENHKTDFTITKRLVVDSASANPELPGVQYFGIEATHSNMCKFSSSTSHGYRIVTSAIREWVIQGPSVIERRWDVERNESRQRAIEDATERLGPAAAGFPGFNTPMTSSGHFEGPSAPPRTTPSLSMPFLQHAQSTRSSLFITPSHFHPDTVFVGRDKELAGLHAMLLDEHRHSLGTSAVVVQGMSGIGKSALGKQYIFNHKSHYPGGIYWIRASTLQEMEDDFWHIAKNDAIRQMIDHRSELDLRDPKKVVDVVRSWFNKLEEWLIIFDGIRFDDPTAISHFVPDNKNTSIIFTSTERPVAGSHLLNNPIILELGLLSVPESQELLLGELGKHKPYKPDDLDMAAKLVKLMDCLPLMIHSAAQQMKATREPLSKYLKSWKAKPHIGDAALPAFQSIRDDLQDRGETAALNLINILSFFGQLIPVEMLALGLNALDTRTSVKTKGSLNKTFATLIAFALIERSETAEIPSLSSKTSDNSGETQMEPLDTLWTHSVTQVFFANILADDKQFWLERAIAVFCRSFDEADARMKSAKPESKNPNKPGLGMPDDYRRYSAHGKRLLEHVNKMKKTQLAPELNTARHELRLRLESIPAELDRLQRVVLASIVNGDEAPRISVFQRSNSWSTGTAPSLSQGSSSLSNSSFVDAGRVPNSLYRSPIDHTNPHDYHVPYPVPPRSMPFPYDNTMPAPPFQDDEMDDRTVTPFSEPHPPWNDGGMGEGAGVPQHRALRRMDNRRYRDRAGAWRDASASNDPRVSISRESARGLFSMSESTPNIWMPGHARVLSESQAEAGLRNIKKASPPPNRGGRPVQDRTRSPVLGAEKTIRLGQRVRPDNHSEPAPTSVLDDISPSFLRGPRSRSPLSSQVASSSHSLPQATPLGQTQASMQSPWVPPHDPYPYSNPRDMRDDLMDWDAEMETMAPSGMQTSSYSPGICQGPFAPPILSVSTNRQSSLQHNHRGERTKAEHSTQPQDEWTNAKPWPQSAPHTHQPAFLFSPPAQGDATPSSPHPVTGYTSQPMSRNPSSIPREPVPMSRGRSRSRGGEFPGRGRAASVVETEPSPRLPAFGIGQTSYQAWEQEHGRHTRSRGDSLLGSSSAPLRLPRTGTAGLSAGSRSPSRSPVGSAQSRVADLTAEDMVRTRSGPGRVEMGGWAPGDGDPRAKENAGLGIRWQQN</sequence>
<dbReference type="PANTHER" id="PTHR48187">
    <property type="entry name" value="LD21810P"/>
    <property type="match status" value="1"/>
</dbReference>
<dbReference type="InterPro" id="IPR027417">
    <property type="entry name" value="P-loop_NTPase"/>
</dbReference>
<dbReference type="InterPro" id="IPR029058">
    <property type="entry name" value="AB_hydrolase_fold"/>
</dbReference>
<dbReference type="GO" id="GO:0043531">
    <property type="term" value="F:ADP binding"/>
    <property type="evidence" value="ECO:0007669"/>
    <property type="project" value="InterPro"/>
</dbReference>
<feature type="compositionally biased region" description="Basic and acidic residues" evidence="1">
    <location>
        <begin position="1176"/>
        <end position="1185"/>
    </location>
</feature>
<feature type="compositionally biased region" description="Polar residues" evidence="1">
    <location>
        <begin position="1092"/>
        <end position="1107"/>
    </location>
</feature>
<feature type="domain" description="NB-ARC" evidence="2">
    <location>
        <begin position="396"/>
        <end position="547"/>
    </location>
</feature>
<feature type="region of interest" description="Disordered" evidence="1">
    <location>
        <begin position="1013"/>
        <end position="1126"/>
    </location>
</feature>
<feature type="region of interest" description="Disordered" evidence="1">
    <location>
        <begin position="842"/>
        <end position="864"/>
    </location>
</feature>
<evidence type="ECO:0000256" key="1">
    <source>
        <dbReference type="SAM" id="MobiDB-lite"/>
    </source>
</evidence>
<feature type="compositionally biased region" description="Low complexity" evidence="1">
    <location>
        <begin position="1328"/>
        <end position="1342"/>
    </location>
</feature>
<dbReference type="Gene3D" id="3.40.50.300">
    <property type="entry name" value="P-loop containing nucleotide triphosphate hydrolases"/>
    <property type="match status" value="1"/>
</dbReference>
<evidence type="ECO:0000259" key="2">
    <source>
        <dbReference type="Pfam" id="PF00931"/>
    </source>
</evidence>
<feature type="region of interest" description="Disordered" evidence="1">
    <location>
        <begin position="1159"/>
        <end position="1391"/>
    </location>
</feature>
<dbReference type="Pfam" id="PF00931">
    <property type="entry name" value="NB-ARC"/>
    <property type="match status" value="1"/>
</dbReference>